<evidence type="ECO:0000313" key="3">
    <source>
        <dbReference type="Proteomes" id="UP000669179"/>
    </source>
</evidence>
<proteinExistence type="predicted"/>
<gene>
    <name evidence="2" type="ORF">J4573_23540</name>
</gene>
<evidence type="ECO:0000259" key="1">
    <source>
        <dbReference type="Pfam" id="PF12225"/>
    </source>
</evidence>
<dbReference type="InterPro" id="IPR022026">
    <property type="entry name" value="DUF5981"/>
</dbReference>
<reference evidence="2" key="1">
    <citation type="submission" date="2021-03" db="EMBL/GenBank/DDBJ databases">
        <authorList>
            <person name="Kanchanasin P."/>
            <person name="Saeng-In P."/>
            <person name="Phongsopitanun W."/>
            <person name="Yuki M."/>
            <person name="Kudo T."/>
            <person name="Ohkuma M."/>
            <person name="Tanasupawat S."/>
        </authorList>
    </citation>
    <scope>NUCLEOTIDE SEQUENCE</scope>
    <source>
        <strain evidence="2">GKU 128</strain>
    </source>
</reference>
<dbReference type="Proteomes" id="UP000669179">
    <property type="component" value="Unassembled WGS sequence"/>
</dbReference>
<organism evidence="2 3">
    <name type="scientific">Actinomadura barringtoniae</name>
    <dbReference type="NCBI Taxonomy" id="1427535"/>
    <lineage>
        <taxon>Bacteria</taxon>
        <taxon>Bacillati</taxon>
        <taxon>Actinomycetota</taxon>
        <taxon>Actinomycetes</taxon>
        <taxon>Streptosporangiales</taxon>
        <taxon>Thermomonosporaceae</taxon>
        <taxon>Actinomadura</taxon>
    </lineage>
</organism>
<accession>A0A939T2R9</accession>
<name>A0A939T2R9_9ACTN</name>
<dbReference type="EMBL" id="JAGEOJ010000009">
    <property type="protein sequence ID" value="MBO2450096.1"/>
    <property type="molecule type" value="Genomic_DNA"/>
</dbReference>
<dbReference type="Pfam" id="PF12225">
    <property type="entry name" value="DUF5981"/>
    <property type="match status" value="1"/>
</dbReference>
<dbReference type="RefSeq" id="WP_208257962.1">
    <property type="nucleotide sequence ID" value="NZ_JAGEOJ010000009.1"/>
</dbReference>
<evidence type="ECO:0000313" key="2">
    <source>
        <dbReference type="EMBL" id="MBO2450096.1"/>
    </source>
</evidence>
<keyword evidence="3" id="KW-1185">Reference proteome</keyword>
<dbReference type="AlphaFoldDB" id="A0A939T2R9"/>
<feature type="domain" description="Methylene-tetrahydrofolate reductase C-terminal-like" evidence="1">
    <location>
        <begin position="15"/>
        <end position="97"/>
    </location>
</feature>
<sequence>MRAATRVAGKVLPLVEHAVKGPLFGCRMCGQCVLHSTGLTCPMNCPKTLRNGPCGGVREDGSCEVRPEMRCVWLKAYGRSRRLPWSEEFAELRPPVDERLHGTSSWVNLLSGRDREVPAGWTEPSCPG</sequence>
<comment type="caution">
    <text evidence="2">The sequence shown here is derived from an EMBL/GenBank/DDBJ whole genome shotgun (WGS) entry which is preliminary data.</text>
</comment>
<protein>
    <submittedName>
        <fullName evidence="2">Methylenetetrahydrofolate reductase C-terminal domain-containing protein</fullName>
    </submittedName>
</protein>